<dbReference type="InterPro" id="IPR024072">
    <property type="entry name" value="DHFR-like_dom_sf"/>
</dbReference>
<feature type="domain" description="Bacterial bifunctional deaminase-reductase C-terminal" evidence="13">
    <location>
        <begin position="35"/>
        <end position="277"/>
    </location>
</feature>
<accession>A0A9P8L1B3</accession>
<dbReference type="SUPFAM" id="SSF53597">
    <property type="entry name" value="Dihydrofolate reductase-like"/>
    <property type="match status" value="1"/>
</dbReference>
<evidence type="ECO:0000313" key="14">
    <source>
        <dbReference type="EMBL" id="KAH0542856.1"/>
    </source>
</evidence>
<evidence type="ECO:0000259" key="13">
    <source>
        <dbReference type="Pfam" id="PF01872"/>
    </source>
</evidence>
<gene>
    <name evidence="14" type="ORF">FGG08_002811</name>
</gene>
<keyword evidence="8" id="KW-0560">Oxidoreductase</keyword>
<comment type="catalytic activity">
    <reaction evidence="11">
        <text>2,5-diamino-6-(1-D-ribitylamino)pyrimidin-4(3H)-one 5'-phosphate + NAD(+) = 2,5-diamino-6-(1-D-ribosylamino)pyrimidin-4(3H)-one 5'-phosphate + NADH + H(+)</text>
        <dbReference type="Rhea" id="RHEA:27274"/>
        <dbReference type="ChEBI" id="CHEBI:15378"/>
        <dbReference type="ChEBI" id="CHEBI:57540"/>
        <dbReference type="ChEBI" id="CHEBI:57945"/>
        <dbReference type="ChEBI" id="CHEBI:58890"/>
        <dbReference type="ChEBI" id="CHEBI:59545"/>
        <dbReference type="EC" id="1.1.1.302"/>
    </reaction>
</comment>
<name>A0A9P8L1B3_9PEZI</name>
<sequence length="283" mass="30978">MASDTLPPDAFAFSASSCSFLRPYLRNKSSNPQRPFLTLAYASSLDSAISLTPGIHTYLSSPQSEAMTHYLRSQHDAVVVGAGTAIADDPGLNSRVRGMGGYGGAGLEGQPRPVVLDPKGRWEWDSNARVLRMVRERKGRGPLIFWGEWGEGGDWRSKEKQRRDEERERLLKNHGGKIIRLPLVDGKMRWVDILDHLKAEGIKSVMVEGGGTVINSLLAAEHAHLINSLIVTIAPTLLGQGGVVVCPKRRTDDQGNPIPVTRLRDAKWQPMGEDVVLCGKLGE</sequence>
<dbReference type="InterPro" id="IPR050765">
    <property type="entry name" value="Riboflavin_Biosynth_HTPR"/>
</dbReference>
<comment type="catalytic activity">
    <reaction evidence="12">
        <text>2,5-diamino-6-(1-D-ribitylamino)pyrimidin-4(3H)-one 5'-phosphate + NADP(+) = 2,5-diamino-6-(1-D-ribosylamino)pyrimidin-4(3H)-one 5'-phosphate + NADPH + H(+)</text>
        <dbReference type="Rhea" id="RHEA:27278"/>
        <dbReference type="ChEBI" id="CHEBI:15378"/>
        <dbReference type="ChEBI" id="CHEBI:57783"/>
        <dbReference type="ChEBI" id="CHEBI:58349"/>
        <dbReference type="ChEBI" id="CHEBI:58890"/>
        <dbReference type="ChEBI" id="CHEBI:59545"/>
        <dbReference type="EC" id="1.1.1.302"/>
    </reaction>
</comment>
<keyword evidence="15" id="KW-1185">Reference proteome</keyword>
<comment type="function">
    <text evidence="1">Catalyzes an early step in riboflavin biosynthesis, the NADPH-dependent reduction of the ribose side chain of 2,5-diamino-6-ribosylamino-4(3H)-pyrimidinone 5'-phosphate, yielding 2,5-diamino-6-ribitylamino-4(3H)-pyrimidinone 5'-phosphate.</text>
</comment>
<evidence type="ECO:0000256" key="2">
    <source>
        <dbReference type="ARBA" id="ARBA00005104"/>
    </source>
</evidence>
<dbReference type="Pfam" id="PF01872">
    <property type="entry name" value="RibD_C"/>
    <property type="match status" value="1"/>
</dbReference>
<dbReference type="Proteomes" id="UP000698800">
    <property type="component" value="Unassembled WGS sequence"/>
</dbReference>
<dbReference type="PANTHER" id="PTHR38011:SF7">
    <property type="entry name" value="2,5-DIAMINO-6-RIBOSYLAMINO-4(3H)-PYRIMIDINONE 5'-PHOSPHATE REDUCTASE"/>
    <property type="match status" value="1"/>
</dbReference>
<keyword evidence="7" id="KW-0521">NADP</keyword>
<dbReference type="GO" id="GO:0009231">
    <property type="term" value="P:riboflavin biosynthetic process"/>
    <property type="evidence" value="ECO:0007669"/>
    <property type="project" value="UniProtKB-KW"/>
</dbReference>
<evidence type="ECO:0000256" key="3">
    <source>
        <dbReference type="ARBA" id="ARBA00009723"/>
    </source>
</evidence>
<evidence type="ECO:0000256" key="1">
    <source>
        <dbReference type="ARBA" id="ARBA00003555"/>
    </source>
</evidence>
<comment type="pathway">
    <text evidence="2">Cofactor biosynthesis; riboflavin biosynthesis.</text>
</comment>
<evidence type="ECO:0000256" key="12">
    <source>
        <dbReference type="ARBA" id="ARBA00049020"/>
    </source>
</evidence>
<dbReference type="OrthoDB" id="5432at2759"/>
<organism evidence="14 15">
    <name type="scientific">Glutinoglossum americanum</name>
    <dbReference type="NCBI Taxonomy" id="1670608"/>
    <lineage>
        <taxon>Eukaryota</taxon>
        <taxon>Fungi</taxon>
        <taxon>Dikarya</taxon>
        <taxon>Ascomycota</taxon>
        <taxon>Pezizomycotina</taxon>
        <taxon>Geoglossomycetes</taxon>
        <taxon>Geoglossales</taxon>
        <taxon>Geoglossaceae</taxon>
        <taxon>Glutinoglossum</taxon>
    </lineage>
</organism>
<evidence type="ECO:0000256" key="4">
    <source>
        <dbReference type="ARBA" id="ARBA00012851"/>
    </source>
</evidence>
<evidence type="ECO:0000256" key="8">
    <source>
        <dbReference type="ARBA" id="ARBA00023002"/>
    </source>
</evidence>
<dbReference type="EMBL" id="JAGHQL010000045">
    <property type="protein sequence ID" value="KAH0542856.1"/>
    <property type="molecule type" value="Genomic_DNA"/>
</dbReference>
<comment type="caution">
    <text evidence="14">The sequence shown here is derived from an EMBL/GenBank/DDBJ whole genome shotgun (WGS) entry which is preliminary data.</text>
</comment>
<dbReference type="EC" id="1.1.1.302" evidence="4"/>
<dbReference type="PANTHER" id="PTHR38011">
    <property type="entry name" value="DIHYDROFOLATE REDUCTASE FAMILY PROTEIN (AFU_ORTHOLOGUE AFUA_8G06820)"/>
    <property type="match status" value="1"/>
</dbReference>
<keyword evidence="6" id="KW-0686">Riboflavin biosynthesis</keyword>
<evidence type="ECO:0000256" key="10">
    <source>
        <dbReference type="ARBA" id="ARBA00031630"/>
    </source>
</evidence>
<dbReference type="Gene3D" id="3.40.430.10">
    <property type="entry name" value="Dihydrofolate Reductase, subunit A"/>
    <property type="match status" value="1"/>
</dbReference>
<dbReference type="GO" id="GO:0008703">
    <property type="term" value="F:5-amino-6-(5-phosphoribosylamino)uracil reductase activity"/>
    <property type="evidence" value="ECO:0007669"/>
    <property type="project" value="InterPro"/>
</dbReference>
<dbReference type="InterPro" id="IPR002734">
    <property type="entry name" value="RibDG_C"/>
</dbReference>
<evidence type="ECO:0000256" key="5">
    <source>
        <dbReference type="ARBA" id="ARBA00015035"/>
    </source>
</evidence>
<evidence type="ECO:0000256" key="7">
    <source>
        <dbReference type="ARBA" id="ARBA00022857"/>
    </source>
</evidence>
<reference evidence="14" key="1">
    <citation type="submission" date="2021-03" db="EMBL/GenBank/DDBJ databases">
        <title>Comparative genomics and phylogenomic investigation of the class Geoglossomycetes provide insights into ecological specialization and systematics.</title>
        <authorList>
            <person name="Melie T."/>
            <person name="Pirro S."/>
            <person name="Miller A.N."/>
            <person name="Quandt A."/>
        </authorList>
    </citation>
    <scope>NUCLEOTIDE SEQUENCE</scope>
    <source>
        <strain evidence="14">GBOQ0MN5Z8</strain>
    </source>
</reference>
<protein>
    <recommendedName>
        <fullName evidence="5">2,5-diamino-6-ribosylamino-4(3H)-pyrimidinone 5'-phosphate reductase</fullName>
        <ecNumber evidence="4">1.1.1.302</ecNumber>
    </recommendedName>
    <alternativeName>
        <fullName evidence="10">2,5-diamino-6-(5-phospho-D-ribosylamino)pyrimidin-4(3H)-one reductase</fullName>
    </alternativeName>
    <alternativeName>
        <fullName evidence="9">2,5-diamino-6-ribitylamino-4(3H)-pyrimidinone 5'-phosphate synthase</fullName>
    </alternativeName>
</protein>
<evidence type="ECO:0000313" key="15">
    <source>
        <dbReference type="Proteomes" id="UP000698800"/>
    </source>
</evidence>
<evidence type="ECO:0000256" key="9">
    <source>
        <dbReference type="ARBA" id="ARBA00030073"/>
    </source>
</evidence>
<proteinExistence type="inferred from homology"/>
<evidence type="ECO:0000256" key="6">
    <source>
        <dbReference type="ARBA" id="ARBA00022619"/>
    </source>
</evidence>
<dbReference type="AlphaFoldDB" id="A0A9P8L1B3"/>
<comment type="similarity">
    <text evidence="3">Belongs to the HTP reductase family.</text>
</comment>
<evidence type="ECO:0000256" key="11">
    <source>
        <dbReference type="ARBA" id="ARBA00047550"/>
    </source>
</evidence>